<reference evidence="2 3" key="1">
    <citation type="submission" date="2024-03" db="EMBL/GenBank/DDBJ databases">
        <title>The genome assembly and annotation of the cricket Gryllus longicercus Weissman &amp; Gray.</title>
        <authorList>
            <person name="Szrajer S."/>
            <person name="Gray D."/>
            <person name="Ylla G."/>
        </authorList>
    </citation>
    <scope>NUCLEOTIDE SEQUENCE [LARGE SCALE GENOMIC DNA]</scope>
    <source>
        <strain evidence="2">DAG 2021-001</strain>
        <tissue evidence="2">Whole body minus gut</tissue>
    </source>
</reference>
<keyword evidence="3" id="KW-1185">Reference proteome</keyword>
<dbReference type="InterPro" id="IPR032675">
    <property type="entry name" value="LRR_dom_sf"/>
</dbReference>
<organism evidence="2 3">
    <name type="scientific">Gryllus longicercus</name>
    <dbReference type="NCBI Taxonomy" id="2509291"/>
    <lineage>
        <taxon>Eukaryota</taxon>
        <taxon>Metazoa</taxon>
        <taxon>Ecdysozoa</taxon>
        <taxon>Arthropoda</taxon>
        <taxon>Hexapoda</taxon>
        <taxon>Insecta</taxon>
        <taxon>Pterygota</taxon>
        <taxon>Neoptera</taxon>
        <taxon>Polyneoptera</taxon>
        <taxon>Orthoptera</taxon>
        <taxon>Ensifera</taxon>
        <taxon>Gryllidea</taxon>
        <taxon>Grylloidea</taxon>
        <taxon>Gryllidae</taxon>
        <taxon>Gryllinae</taxon>
        <taxon>Gryllus</taxon>
    </lineage>
</organism>
<dbReference type="Pfam" id="PF25372">
    <property type="entry name" value="DUF7885"/>
    <property type="match status" value="1"/>
</dbReference>
<gene>
    <name evidence="2" type="ORF">R5R35_004723</name>
</gene>
<dbReference type="Proteomes" id="UP001378592">
    <property type="component" value="Unassembled WGS sequence"/>
</dbReference>
<dbReference type="InterPro" id="IPR006553">
    <property type="entry name" value="Leu-rich_rpt_Cys-con_subtyp"/>
</dbReference>
<evidence type="ECO:0000313" key="2">
    <source>
        <dbReference type="EMBL" id="KAK7794505.1"/>
    </source>
</evidence>
<dbReference type="PANTHER" id="PTHR13318">
    <property type="entry name" value="PARTNER OF PAIRED, ISOFORM B-RELATED"/>
    <property type="match status" value="1"/>
</dbReference>
<dbReference type="SUPFAM" id="SSF52047">
    <property type="entry name" value="RNI-like"/>
    <property type="match status" value="1"/>
</dbReference>
<dbReference type="GO" id="GO:0019005">
    <property type="term" value="C:SCF ubiquitin ligase complex"/>
    <property type="evidence" value="ECO:0007669"/>
    <property type="project" value="TreeGrafter"/>
</dbReference>
<proteinExistence type="predicted"/>
<comment type="caution">
    <text evidence="2">The sequence shown here is derived from an EMBL/GenBank/DDBJ whole genome shotgun (WGS) entry which is preliminary data.</text>
</comment>
<evidence type="ECO:0000259" key="1">
    <source>
        <dbReference type="Pfam" id="PF25372"/>
    </source>
</evidence>
<name>A0AAN9VG55_9ORTH</name>
<feature type="domain" description="F-box/LRR-repeat protein 15-like leucin rich repeat" evidence="1">
    <location>
        <begin position="111"/>
        <end position="287"/>
    </location>
</feature>
<dbReference type="Gene3D" id="3.80.10.10">
    <property type="entry name" value="Ribonuclease Inhibitor"/>
    <property type="match status" value="2"/>
</dbReference>
<dbReference type="AlphaFoldDB" id="A0AAN9VG55"/>
<protein>
    <recommendedName>
        <fullName evidence="1">F-box/LRR-repeat protein 15-like leucin rich repeat domain-containing protein</fullName>
    </recommendedName>
</protein>
<dbReference type="EMBL" id="JAZDUA010000332">
    <property type="protein sequence ID" value="KAK7794505.1"/>
    <property type="molecule type" value="Genomic_DNA"/>
</dbReference>
<evidence type="ECO:0000313" key="3">
    <source>
        <dbReference type="Proteomes" id="UP001378592"/>
    </source>
</evidence>
<dbReference type="SMART" id="SM00367">
    <property type="entry name" value="LRR_CC"/>
    <property type="match status" value="5"/>
</dbReference>
<dbReference type="GO" id="GO:0031146">
    <property type="term" value="P:SCF-dependent proteasomal ubiquitin-dependent protein catabolic process"/>
    <property type="evidence" value="ECO:0007669"/>
    <property type="project" value="TreeGrafter"/>
</dbReference>
<dbReference type="InterPro" id="IPR057207">
    <property type="entry name" value="FBXL15_LRR"/>
</dbReference>
<accession>A0AAN9VG55</accession>
<sequence length="293" mass="33374">MPLHCIENVLRHAPLLQAIELQWRTDVEIIIKELISNCEDILLVNMVCCGKVKGETIDSLFQCYPFLEHLSLDKCWTVEDGCYDVIHKFTNLKSMNISHSRHFSGSMLQQVVNCCPSLVHINIDYIRGISDNDLLYLIELKKHDLLTLILFGESLTDASICSLEKCKRLKKLHLSRCHLMTNKGLKSIGRLTHLRSLKLRFGINLKPKDLLTFLFSKAVSELEYLCLSRSESFTDEAATAVAENCKKLIQLDVVHCPNLTEAGRQILLTNCEQLKRLNFSESSLIASEMIIAR</sequence>